<accession>A0ACD5XGI3</accession>
<name>A0ACD5XGI3_AVESA</name>
<evidence type="ECO:0000313" key="2">
    <source>
        <dbReference type="Proteomes" id="UP001732700"/>
    </source>
</evidence>
<proteinExistence type="predicted"/>
<reference evidence="1" key="1">
    <citation type="submission" date="2021-05" db="EMBL/GenBank/DDBJ databases">
        <authorList>
            <person name="Scholz U."/>
            <person name="Mascher M."/>
            <person name="Fiebig A."/>
        </authorList>
    </citation>
    <scope>NUCLEOTIDE SEQUENCE [LARGE SCALE GENOMIC DNA]</scope>
</reference>
<protein>
    <submittedName>
        <fullName evidence="1">Uncharacterized protein</fullName>
    </submittedName>
</protein>
<dbReference type="Proteomes" id="UP001732700">
    <property type="component" value="Chromosome 4D"/>
</dbReference>
<evidence type="ECO:0000313" key="1">
    <source>
        <dbReference type="EnsemblPlants" id="AVESA.00010b.r2.4DG0791380.1.CDS.1"/>
    </source>
</evidence>
<keyword evidence="2" id="KW-1185">Reference proteome</keyword>
<dbReference type="EnsemblPlants" id="AVESA.00010b.r2.4DG0791380.1">
    <property type="protein sequence ID" value="AVESA.00010b.r2.4DG0791380.1.CDS.1"/>
    <property type="gene ID" value="AVESA.00010b.r2.4DG0791380"/>
</dbReference>
<reference evidence="1" key="2">
    <citation type="submission" date="2025-09" db="UniProtKB">
        <authorList>
            <consortium name="EnsemblPlants"/>
        </authorList>
    </citation>
    <scope>IDENTIFICATION</scope>
</reference>
<sequence length="431" mass="47255">MASQRLAESTAASPSMSTAATAAAASASAAATTCTSTYPASAATTIFSLTEDDLREIFLRLPDLPSLVRAALTCRPWLHAVRSCRPFRRLFRALHPGPLMGLFLKTGDAVSPSFLPLPRSDPIVTVAVSRGDFFLTSLPPSPKGWILADCRHGYVLLWNGMQDSPSVAALNPMTWAVSVLPPVPGEMAAGGRRDVYVLGFNLLSSEESPWTFRVTCVCSDRRRVRAAVFSWETSEWAIGPWVPVGGRCRFKFMPGTLVGGSVFWPYHLEASMIRIDTATMDVFFMDLPPGVRKVLYNIGVGETRNGELCIVHASDFVLHVWVRRPSVDGAEIWTPQATHSLGAELDRITHASVPDVRFRLQIMRVRSGLVHLSTTCMTRVGTLHCWFFSFSLETMELELLLDANSDGVAHLYNMAWPPSLVGDDDEGIGQE</sequence>
<organism evidence="1 2">
    <name type="scientific">Avena sativa</name>
    <name type="common">Oat</name>
    <dbReference type="NCBI Taxonomy" id="4498"/>
    <lineage>
        <taxon>Eukaryota</taxon>
        <taxon>Viridiplantae</taxon>
        <taxon>Streptophyta</taxon>
        <taxon>Embryophyta</taxon>
        <taxon>Tracheophyta</taxon>
        <taxon>Spermatophyta</taxon>
        <taxon>Magnoliopsida</taxon>
        <taxon>Liliopsida</taxon>
        <taxon>Poales</taxon>
        <taxon>Poaceae</taxon>
        <taxon>BOP clade</taxon>
        <taxon>Pooideae</taxon>
        <taxon>Poodae</taxon>
        <taxon>Poeae</taxon>
        <taxon>Poeae Chloroplast Group 1 (Aveneae type)</taxon>
        <taxon>Aveninae</taxon>
        <taxon>Avena</taxon>
    </lineage>
</organism>